<organism evidence="1">
    <name type="scientific">marine sediment metagenome</name>
    <dbReference type="NCBI Taxonomy" id="412755"/>
    <lineage>
        <taxon>unclassified sequences</taxon>
        <taxon>metagenomes</taxon>
        <taxon>ecological metagenomes</taxon>
    </lineage>
</organism>
<gene>
    <name evidence="1" type="ORF">S01H1_83841</name>
</gene>
<name>X0YNK3_9ZZZZ</name>
<accession>X0YNK3</accession>
<sequence length="126" mass="13886">DAEHNATINHGWVYVLSNEGSDAQKVAGSKWLAFLNELDSAKAIFDGGGVTGPLKAQEHLDYMIGQSPQYEIFVQENERAKTQVWGELGTERWEIMRKMAENIFKTGTGPEDAVDAAWAEMEALGA</sequence>
<dbReference type="EMBL" id="BARS01057087">
    <property type="protein sequence ID" value="GAG48482.1"/>
    <property type="molecule type" value="Genomic_DNA"/>
</dbReference>
<comment type="caution">
    <text evidence="1">The sequence shown here is derived from an EMBL/GenBank/DDBJ whole genome shotgun (WGS) entry which is preliminary data.</text>
</comment>
<feature type="non-terminal residue" evidence="1">
    <location>
        <position position="1"/>
    </location>
</feature>
<reference evidence="1" key="1">
    <citation type="journal article" date="2014" name="Front. Microbiol.">
        <title>High frequency of phylogenetically diverse reductive dehalogenase-homologous genes in deep subseafloor sedimentary metagenomes.</title>
        <authorList>
            <person name="Kawai M."/>
            <person name="Futagami T."/>
            <person name="Toyoda A."/>
            <person name="Takaki Y."/>
            <person name="Nishi S."/>
            <person name="Hori S."/>
            <person name="Arai W."/>
            <person name="Tsubouchi T."/>
            <person name="Morono Y."/>
            <person name="Uchiyama I."/>
            <person name="Ito T."/>
            <person name="Fujiyama A."/>
            <person name="Inagaki F."/>
            <person name="Takami H."/>
        </authorList>
    </citation>
    <scope>NUCLEOTIDE SEQUENCE</scope>
    <source>
        <strain evidence="1">Expedition CK06-06</strain>
    </source>
</reference>
<protein>
    <submittedName>
        <fullName evidence="1">Uncharacterized protein</fullName>
    </submittedName>
</protein>
<evidence type="ECO:0000313" key="1">
    <source>
        <dbReference type="EMBL" id="GAG48482.1"/>
    </source>
</evidence>
<dbReference type="SUPFAM" id="SSF53850">
    <property type="entry name" value="Periplasmic binding protein-like II"/>
    <property type="match status" value="1"/>
</dbReference>
<dbReference type="AlphaFoldDB" id="X0YNK3"/>
<proteinExistence type="predicted"/>
<dbReference type="Gene3D" id="3.40.190.10">
    <property type="entry name" value="Periplasmic binding protein-like II"/>
    <property type="match status" value="1"/>
</dbReference>